<reference evidence="1 2" key="1">
    <citation type="submission" date="2014-02" db="EMBL/GenBank/DDBJ databases">
        <title>The genome sequence of the entomopathogenic fungus Metarhizium robertsii ARSEF 2575.</title>
        <authorList>
            <person name="Giuliano Garisto Donzelli B."/>
            <person name="Roe B.A."/>
            <person name="Macmil S.L."/>
            <person name="Krasnoff S.B."/>
            <person name="Gibson D.M."/>
        </authorList>
    </citation>
    <scope>NUCLEOTIDE SEQUENCE [LARGE SCALE GENOMIC DNA]</scope>
    <source>
        <strain evidence="1 2">ARSEF 2575</strain>
    </source>
</reference>
<dbReference type="Proteomes" id="UP000030151">
    <property type="component" value="Unassembled WGS sequence"/>
</dbReference>
<proteinExistence type="predicted"/>
<gene>
    <name evidence="1" type="ORF">X797_002775</name>
</gene>
<comment type="caution">
    <text evidence="1">The sequence shown here is derived from an EMBL/GenBank/DDBJ whole genome shotgun (WGS) entry which is preliminary data.</text>
</comment>
<dbReference type="PANTHER" id="PTHR41729">
    <property type="entry name" value="GLUTAMYL-TRNA SYNTHETASE"/>
    <property type="match status" value="1"/>
</dbReference>
<dbReference type="HOGENOM" id="CLU_085403_0_0_1"/>
<protein>
    <submittedName>
        <fullName evidence="1">DUF4202 domain protein</fullName>
    </submittedName>
</protein>
<dbReference type="Pfam" id="PF13875">
    <property type="entry name" value="DUF4202"/>
    <property type="match status" value="1"/>
</dbReference>
<dbReference type="OrthoDB" id="417697at2759"/>
<evidence type="ECO:0000313" key="1">
    <source>
        <dbReference type="EMBL" id="EXV05088.1"/>
    </source>
</evidence>
<dbReference type="InterPro" id="IPR025255">
    <property type="entry name" value="DUF4202"/>
</dbReference>
<name>A0A0A1V6B0_9HYPO</name>
<dbReference type="AlphaFoldDB" id="A0A0A1V6B0"/>
<dbReference type="PANTHER" id="PTHR41729:SF1">
    <property type="entry name" value="GLUTAMYL-TRNA SYNTHETASE"/>
    <property type="match status" value="1"/>
</dbReference>
<dbReference type="eggNOG" id="ENOG502S0KS">
    <property type="taxonomic scope" value="Eukaryota"/>
</dbReference>
<evidence type="ECO:0000313" key="2">
    <source>
        <dbReference type="Proteomes" id="UP000030151"/>
    </source>
</evidence>
<accession>A0A0A1V6B0</accession>
<organism evidence="1 2">
    <name type="scientific">Metarhizium robertsii</name>
    <dbReference type="NCBI Taxonomy" id="568076"/>
    <lineage>
        <taxon>Eukaryota</taxon>
        <taxon>Fungi</taxon>
        <taxon>Dikarya</taxon>
        <taxon>Ascomycota</taxon>
        <taxon>Pezizomycotina</taxon>
        <taxon>Sordariomycetes</taxon>
        <taxon>Hypocreomycetidae</taxon>
        <taxon>Hypocreales</taxon>
        <taxon>Clavicipitaceae</taxon>
        <taxon>Metarhizium</taxon>
    </lineage>
</organism>
<sequence>MALPSLSPAHEQALRLIDEAHSEDPNKVDGPNGPKTVPYELHYAQKMTRWLRSRCPEASPALQLACRAQHFRRWELPRSAFPMTRPGYLTWRAKQKSQAASRVSALLSSPAIQPALPADECERVAALVRKDGLSTDGETQVLEDVACLVFLDDQFDDFEAKAEMDEDKMVGILRKTWGKMTDEGKKLALAMDLSERAKVLIAKALEAS</sequence>
<dbReference type="EMBL" id="JELW01000002">
    <property type="protein sequence ID" value="EXV05088.1"/>
    <property type="molecule type" value="Genomic_DNA"/>
</dbReference>